<protein>
    <recommendedName>
        <fullName evidence="8">Transcriptional coactivator Hfi1/Transcriptional adapter 1</fullName>
    </recommendedName>
</protein>
<dbReference type="GO" id="GO:0006357">
    <property type="term" value="P:regulation of transcription by RNA polymerase II"/>
    <property type="evidence" value="ECO:0007669"/>
    <property type="project" value="TreeGrafter"/>
</dbReference>
<feature type="compositionally biased region" description="Basic and acidic residues" evidence="5">
    <location>
        <begin position="139"/>
        <end position="148"/>
    </location>
</feature>
<evidence type="ECO:0008006" key="8">
    <source>
        <dbReference type="Google" id="ProtNLM"/>
    </source>
</evidence>
<dbReference type="GO" id="GO:0000124">
    <property type="term" value="C:SAGA complex"/>
    <property type="evidence" value="ECO:0007669"/>
    <property type="project" value="TreeGrafter"/>
</dbReference>
<evidence type="ECO:0000256" key="4">
    <source>
        <dbReference type="ARBA" id="ARBA00023242"/>
    </source>
</evidence>
<evidence type="ECO:0000313" key="7">
    <source>
        <dbReference type="Proteomes" id="UP001279734"/>
    </source>
</evidence>
<dbReference type="PANTHER" id="PTHR21277:SF5">
    <property type="entry name" value="TRANSCRIPTIONAL ADAPTER 1"/>
    <property type="match status" value="1"/>
</dbReference>
<dbReference type="PANTHER" id="PTHR21277">
    <property type="entry name" value="TRANSCRIPTIONAL ADAPTER 1"/>
    <property type="match status" value="1"/>
</dbReference>
<organism evidence="6 7">
    <name type="scientific">Nepenthes gracilis</name>
    <name type="common">Slender pitcher plant</name>
    <dbReference type="NCBI Taxonomy" id="150966"/>
    <lineage>
        <taxon>Eukaryota</taxon>
        <taxon>Viridiplantae</taxon>
        <taxon>Streptophyta</taxon>
        <taxon>Embryophyta</taxon>
        <taxon>Tracheophyta</taxon>
        <taxon>Spermatophyta</taxon>
        <taxon>Magnoliopsida</taxon>
        <taxon>eudicotyledons</taxon>
        <taxon>Gunneridae</taxon>
        <taxon>Pentapetalae</taxon>
        <taxon>Caryophyllales</taxon>
        <taxon>Nepenthaceae</taxon>
        <taxon>Nepenthes</taxon>
    </lineage>
</organism>
<keyword evidence="3" id="KW-0804">Transcription</keyword>
<sequence length="413" mass="45633">MQAEKSSRIDITELKAQMLKKIGPERFKRYFYYLSRFINQKLNKVEFGKLCDQTVGRENLPLHNQIIKSILKNACNAKTPPPVHEVGPTKPAIAAGKSLQVVEDGHGQGEFVQNQSLSVPIWSNGVALPMSLRKGRSVIRDRKLKDRPSPLGLNVKADSASNQSTATDDSGGKTVENGYLIPCDYQRPVHHLQGFAEQPENEERQATKKSADVPGSLRGKDQNYAPVLESGEEVEQGSRLNSARSPLVAPLGVPACSASVSGTRKRLPETSICIPGCYDSGGLPDTEMLRKRMEQIAAEQGLGGVTLQCTNALNNMLDVYLKRLIRSCVELVGARPASNSTKYLAQKRQKLVNGIWPSNHLHMQSGDGTVKEQRSNGYISLVDFKVTMELSPQQLGEDWPWLLEKILMQSFKE</sequence>
<dbReference type="AlphaFoldDB" id="A0AAD3SK60"/>
<feature type="region of interest" description="Disordered" evidence="5">
    <location>
        <begin position="196"/>
        <end position="241"/>
    </location>
</feature>
<evidence type="ECO:0000256" key="1">
    <source>
        <dbReference type="ARBA" id="ARBA00004123"/>
    </source>
</evidence>
<keyword evidence="2" id="KW-0805">Transcription regulation</keyword>
<evidence type="ECO:0000256" key="2">
    <source>
        <dbReference type="ARBA" id="ARBA00023015"/>
    </source>
</evidence>
<dbReference type="InterPro" id="IPR024738">
    <property type="entry name" value="Hfi1/Tada1"/>
</dbReference>
<evidence type="ECO:0000313" key="6">
    <source>
        <dbReference type="EMBL" id="GMH11816.1"/>
    </source>
</evidence>
<reference evidence="6" key="1">
    <citation type="submission" date="2023-05" db="EMBL/GenBank/DDBJ databases">
        <title>Nepenthes gracilis genome sequencing.</title>
        <authorList>
            <person name="Fukushima K."/>
        </authorList>
    </citation>
    <scope>NUCLEOTIDE SEQUENCE</scope>
    <source>
        <strain evidence="6">SING2019-196</strain>
    </source>
</reference>
<dbReference type="GO" id="GO:0003713">
    <property type="term" value="F:transcription coactivator activity"/>
    <property type="evidence" value="ECO:0007669"/>
    <property type="project" value="TreeGrafter"/>
</dbReference>
<feature type="region of interest" description="Disordered" evidence="5">
    <location>
        <begin position="139"/>
        <end position="175"/>
    </location>
</feature>
<dbReference type="EMBL" id="BSYO01000011">
    <property type="protein sequence ID" value="GMH11816.1"/>
    <property type="molecule type" value="Genomic_DNA"/>
</dbReference>
<dbReference type="CDD" id="cd22933">
    <property type="entry name" value="HFD_HFI1"/>
    <property type="match status" value="1"/>
</dbReference>
<keyword evidence="7" id="KW-1185">Reference proteome</keyword>
<gene>
    <name evidence="6" type="ORF">Nepgr_013657</name>
</gene>
<accession>A0AAD3SK60</accession>
<evidence type="ECO:0000256" key="5">
    <source>
        <dbReference type="SAM" id="MobiDB-lite"/>
    </source>
</evidence>
<dbReference type="Proteomes" id="UP001279734">
    <property type="component" value="Unassembled WGS sequence"/>
</dbReference>
<comment type="subcellular location">
    <subcellularLocation>
        <location evidence="1">Nucleus</location>
    </subcellularLocation>
</comment>
<keyword evidence="4" id="KW-0539">Nucleus</keyword>
<feature type="compositionally biased region" description="Basic and acidic residues" evidence="5">
    <location>
        <begin position="201"/>
        <end position="211"/>
    </location>
</feature>
<evidence type="ECO:0000256" key="3">
    <source>
        <dbReference type="ARBA" id="ARBA00023163"/>
    </source>
</evidence>
<feature type="compositionally biased region" description="Polar residues" evidence="5">
    <location>
        <begin position="159"/>
        <end position="168"/>
    </location>
</feature>
<name>A0AAD3SK60_NEPGR</name>
<dbReference type="Pfam" id="PF12767">
    <property type="entry name" value="SAGA-Tad1"/>
    <property type="match status" value="1"/>
</dbReference>
<dbReference type="GO" id="GO:0005634">
    <property type="term" value="C:nucleus"/>
    <property type="evidence" value="ECO:0007669"/>
    <property type="project" value="UniProtKB-SubCell"/>
</dbReference>
<comment type="caution">
    <text evidence="6">The sequence shown here is derived from an EMBL/GenBank/DDBJ whole genome shotgun (WGS) entry which is preliminary data.</text>
</comment>
<proteinExistence type="predicted"/>